<comment type="subcellular location">
    <subcellularLocation>
        <location evidence="1 6">Nucleus</location>
    </subcellularLocation>
</comment>
<keyword evidence="2 6" id="KW-0805">Transcription regulation</keyword>
<name>A0A2Z4K5F5_TECGR</name>
<dbReference type="AlphaFoldDB" id="A0A2Z4K5F5"/>
<evidence type="ECO:0000256" key="5">
    <source>
        <dbReference type="ARBA" id="ARBA00023242"/>
    </source>
</evidence>
<comment type="subunit">
    <text evidence="6">Heterotrimer.</text>
</comment>
<keyword evidence="5 6" id="KW-0539">Nucleus</keyword>
<dbReference type="PRINTS" id="PR00616">
    <property type="entry name" value="CCAATSUBUNTB"/>
</dbReference>
<sequence length="329" mass="35819">MTMHTVFFKEHEGIHAENPINGAPPPSAVPRWSGLGGSQPPPAVAYGENLIQSKLASLELSAVGNGQFSVAKEDQQALGKGNITHFTLFSDYDIGECKSAENGDKTPLQSTVSSLQAAPMDYRGHFDLGFGQPLICAKYPYPDQCYGVYSTYGTQFAGRIMLPLSISTESGPIFVNAKQYNGIMRRRKKRAEAEMENKVLKIRKPYLHLSRHLHAMRRPRGNGGRFLNTRSTTSPKMSGEEKQVGTHTGGSKIFEMLQPDGGGINSKGRSDSSRSTSPGSEITRDHALFSRATAVAHPFQLNHLHSSFQHVGNTGIGIAMVSGNNYLKV</sequence>
<comment type="similarity">
    <text evidence="6">Belongs to the NFYA/HAP2 subunit family.</text>
</comment>
<evidence type="ECO:0000256" key="7">
    <source>
        <dbReference type="SAM" id="MobiDB-lite"/>
    </source>
</evidence>
<dbReference type="SMART" id="SM00521">
    <property type="entry name" value="CBF"/>
    <property type="match status" value="1"/>
</dbReference>
<dbReference type="GO" id="GO:0005634">
    <property type="term" value="C:nucleus"/>
    <property type="evidence" value="ECO:0007669"/>
    <property type="project" value="UniProtKB-SubCell"/>
</dbReference>
<dbReference type="Pfam" id="PF02045">
    <property type="entry name" value="CBFB_NFYA"/>
    <property type="match status" value="1"/>
</dbReference>
<dbReference type="PROSITE" id="PS51152">
    <property type="entry name" value="NFYA_HAP2_2"/>
    <property type="match status" value="1"/>
</dbReference>
<dbReference type="PANTHER" id="PTHR12632">
    <property type="entry name" value="TRANSCRIPTION FACTOR NF-Y ALPHA-RELATED"/>
    <property type="match status" value="1"/>
</dbReference>
<evidence type="ECO:0000256" key="4">
    <source>
        <dbReference type="ARBA" id="ARBA00023163"/>
    </source>
</evidence>
<evidence type="ECO:0000256" key="3">
    <source>
        <dbReference type="ARBA" id="ARBA00023125"/>
    </source>
</evidence>
<evidence type="ECO:0000256" key="6">
    <source>
        <dbReference type="RuleBase" id="RU367155"/>
    </source>
</evidence>
<evidence type="ECO:0000313" key="8">
    <source>
        <dbReference type="EMBL" id="AWW87402.1"/>
    </source>
</evidence>
<dbReference type="EMBL" id="MH003858">
    <property type="protein sequence ID" value="AWW87402.1"/>
    <property type="molecule type" value="mRNA"/>
</dbReference>
<accession>A0A2Z4K5F5</accession>
<evidence type="ECO:0000256" key="1">
    <source>
        <dbReference type="ARBA" id="ARBA00004123"/>
    </source>
</evidence>
<reference evidence="8" key="1">
    <citation type="submission" date="2018-02" db="EMBL/GenBank/DDBJ databases">
        <title>The electron-ion interaction potential of Tectona grandis transcription factors, involved in xylogenesis and abiotic stress.</title>
        <authorList>
            <person name="Galeano E."/>
            <person name="Vasconcelos T.S."/>
            <person name="Camel V."/>
            <person name="Carrer H."/>
        </authorList>
    </citation>
    <scope>NUCLEOTIDE SEQUENCE</scope>
</reference>
<organism evidence="8">
    <name type="scientific">Tectona grandis</name>
    <name type="common">Teak</name>
    <dbReference type="NCBI Taxonomy" id="41396"/>
    <lineage>
        <taxon>Eukaryota</taxon>
        <taxon>Viridiplantae</taxon>
        <taxon>Streptophyta</taxon>
        <taxon>Embryophyta</taxon>
        <taxon>Tracheophyta</taxon>
        <taxon>Spermatophyta</taxon>
        <taxon>Magnoliopsida</taxon>
        <taxon>eudicotyledons</taxon>
        <taxon>Gunneridae</taxon>
        <taxon>Pentapetalae</taxon>
        <taxon>asterids</taxon>
        <taxon>lamiids</taxon>
        <taxon>Lamiales</taxon>
        <taxon>Lamiaceae</taxon>
        <taxon>Tectonoideae</taxon>
        <taxon>Tectona</taxon>
    </lineage>
</organism>
<dbReference type="InterPro" id="IPR001289">
    <property type="entry name" value="NFYA"/>
</dbReference>
<proteinExistence type="evidence at transcript level"/>
<gene>
    <name evidence="8" type="primary">NF-Y2</name>
</gene>
<evidence type="ECO:0000256" key="2">
    <source>
        <dbReference type="ARBA" id="ARBA00023015"/>
    </source>
</evidence>
<dbReference type="Gene3D" id="6.10.250.2430">
    <property type="match status" value="1"/>
</dbReference>
<protein>
    <recommendedName>
        <fullName evidence="6">Nuclear transcription factor Y subunit</fullName>
    </recommendedName>
</protein>
<feature type="region of interest" description="Disordered" evidence="7">
    <location>
        <begin position="217"/>
        <end position="281"/>
    </location>
</feature>
<comment type="function">
    <text evidence="6">Component of the sequence-specific heterotrimeric transcription factor (NF-Y) which specifically recognizes a 5'-CCAAT-3' box motif found in the promoters of its target genes.</text>
</comment>
<keyword evidence="3 6" id="KW-0238">DNA-binding</keyword>
<keyword evidence="4 6" id="KW-0804">Transcription</keyword>
<dbReference type="GO" id="GO:0003677">
    <property type="term" value="F:DNA binding"/>
    <property type="evidence" value="ECO:0007669"/>
    <property type="project" value="UniProtKB-KW"/>
</dbReference>
<dbReference type="GO" id="GO:0003700">
    <property type="term" value="F:DNA-binding transcription factor activity"/>
    <property type="evidence" value="ECO:0007669"/>
    <property type="project" value="UniProtKB-UniRule"/>
</dbReference>